<name>A0ABR4BPE0_9LECA</name>
<accession>A0ABR4BPE0</accession>
<evidence type="ECO:0000313" key="2">
    <source>
        <dbReference type="EMBL" id="KAL2059580.1"/>
    </source>
</evidence>
<sequence length="130" mass="15178">MQPLHVHSQHQLTFHVLSLTSEAARQQPFSNIIPLSRVCKREQTQSRTWINLSHAKAFPPHTVFSDWPISLFTVCALFLIITWMYFYQTGFELLERQVRATEDGVSELRVIVYSLEKLMERKETADGSER</sequence>
<evidence type="ECO:0000256" key="1">
    <source>
        <dbReference type="SAM" id="Phobius"/>
    </source>
</evidence>
<dbReference type="Proteomes" id="UP001590951">
    <property type="component" value="Unassembled WGS sequence"/>
</dbReference>
<evidence type="ECO:0000313" key="3">
    <source>
        <dbReference type="Proteomes" id="UP001590951"/>
    </source>
</evidence>
<protein>
    <submittedName>
        <fullName evidence="2">Uncharacterized protein</fullName>
    </submittedName>
</protein>
<keyword evidence="3" id="KW-1185">Reference proteome</keyword>
<feature type="transmembrane region" description="Helical" evidence="1">
    <location>
        <begin position="67"/>
        <end position="87"/>
    </location>
</feature>
<proteinExistence type="predicted"/>
<organism evidence="2 3">
    <name type="scientific">Lepraria finkii</name>
    <dbReference type="NCBI Taxonomy" id="1340010"/>
    <lineage>
        <taxon>Eukaryota</taxon>
        <taxon>Fungi</taxon>
        <taxon>Dikarya</taxon>
        <taxon>Ascomycota</taxon>
        <taxon>Pezizomycotina</taxon>
        <taxon>Lecanoromycetes</taxon>
        <taxon>OSLEUM clade</taxon>
        <taxon>Lecanoromycetidae</taxon>
        <taxon>Lecanorales</taxon>
        <taxon>Lecanorineae</taxon>
        <taxon>Stereocaulaceae</taxon>
        <taxon>Lepraria</taxon>
    </lineage>
</organism>
<dbReference type="EMBL" id="JBHFEH010000001">
    <property type="protein sequence ID" value="KAL2059580.1"/>
    <property type="molecule type" value="Genomic_DNA"/>
</dbReference>
<comment type="caution">
    <text evidence="2">The sequence shown here is derived from an EMBL/GenBank/DDBJ whole genome shotgun (WGS) entry which is preliminary data.</text>
</comment>
<reference evidence="2 3" key="1">
    <citation type="submission" date="2024-09" db="EMBL/GenBank/DDBJ databases">
        <title>Rethinking Asexuality: The Enigmatic Case of Functional Sexual Genes in Lepraria (Stereocaulaceae).</title>
        <authorList>
            <person name="Doellman M."/>
            <person name="Sun Y."/>
            <person name="Barcenas-Pena A."/>
            <person name="Lumbsch H.T."/>
            <person name="Grewe F."/>
        </authorList>
    </citation>
    <scope>NUCLEOTIDE SEQUENCE [LARGE SCALE GENOMIC DNA]</scope>
    <source>
        <strain evidence="2 3">Grewe 0041</strain>
    </source>
</reference>
<gene>
    <name evidence="2" type="ORF">ABVK25_000873</name>
</gene>
<keyword evidence="1" id="KW-0812">Transmembrane</keyword>
<keyword evidence="1" id="KW-1133">Transmembrane helix</keyword>
<keyword evidence="1" id="KW-0472">Membrane</keyword>